<organism evidence="2 3">
    <name type="scientific">Extremus antarcticus</name>
    <dbReference type="NCBI Taxonomy" id="702011"/>
    <lineage>
        <taxon>Eukaryota</taxon>
        <taxon>Fungi</taxon>
        <taxon>Dikarya</taxon>
        <taxon>Ascomycota</taxon>
        <taxon>Pezizomycotina</taxon>
        <taxon>Dothideomycetes</taxon>
        <taxon>Dothideomycetidae</taxon>
        <taxon>Mycosphaerellales</taxon>
        <taxon>Extremaceae</taxon>
        <taxon>Extremus</taxon>
    </lineage>
</organism>
<name>A0AAJ0DCH7_9PEZI</name>
<evidence type="ECO:0000313" key="2">
    <source>
        <dbReference type="EMBL" id="KAK3051348.1"/>
    </source>
</evidence>
<keyword evidence="3" id="KW-1185">Reference proteome</keyword>
<proteinExistence type="predicted"/>
<reference evidence="2" key="1">
    <citation type="submission" date="2023-04" db="EMBL/GenBank/DDBJ databases">
        <title>Black Yeasts Isolated from many extreme environments.</title>
        <authorList>
            <person name="Coleine C."/>
            <person name="Stajich J.E."/>
            <person name="Selbmann L."/>
        </authorList>
    </citation>
    <scope>NUCLEOTIDE SEQUENCE</scope>
    <source>
        <strain evidence="2">CCFEE 5312</strain>
    </source>
</reference>
<accession>A0AAJ0DCH7</accession>
<feature type="compositionally biased region" description="Acidic residues" evidence="1">
    <location>
        <begin position="1"/>
        <end position="16"/>
    </location>
</feature>
<sequence length="96" mass="9967">MEEDEKGTDDDVEVEDPDRTAEAAQAGLAALDEPVALGRGRGESALSSGPRSPFNKPFADPRPIPQVVVKEEDTAKGTMVGGVGKEDTTQPSCGLA</sequence>
<evidence type="ECO:0000256" key="1">
    <source>
        <dbReference type="SAM" id="MobiDB-lite"/>
    </source>
</evidence>
<dbReference type="AlphaFoldDB" id="A0AAJ0DCH7"/>
<gene>
    <name evidence="2" type="ORF">LTR09_007371</name>
</gene>
<dbReference type="EMBL" id="JAWDJX010000026">
    <property type="protein sequence ID" value="KAK3051348.1"/>
    <property type="molecule type" value="Genomic_DNA"/>
</dbReference>
<feature type="region of interest" description="Disordered" evidence="1">
    <location>
        <begin position="1"/>
        <end position="96"/>
    </location>
</feature>
<protein>
    <submittedName>
        <fullName evidence="2">Uncharacterized protein</fullName>
    </submittedName>
</protein>
<evidence type="ECO:0000313" key="3">
    <source>
        <dbReference type="Proteomes" id="UP001271007"/>
    </source>
</evidence>
<comment type="caution">
    <text evidence="2">The sequence shown here is derived from an EMBL/GenBank/DDBJ whole genome shotgun (WGS) entry which is preliminary data.</text>
</comment>
<dbReference type="Proteomes" id="UP001271007">
    <property type="component" value="Unassembled WGS sequence"/>
</dbReference>